<evidence type="ECO:0000256" key="5">
    <source>
        <dbReference type="SAM" id="Phobius"/>
    </source>
</evidence>
<dbReference type="SUPFAM" id="SSF103481">
    <property type="entry name" value="Multidrug resistance efflux transporter EmrE"/>
    <property type="match status" value="1"/>
</dbReference>
<proteinExistence type="predicted"/>
<dbReference type="KEGG" id="pgu:PGUG_01017"/>
<evidence type="ECO:0000313" key="7">
    <source>
        <dbReference type="Proteomes" id="UP000001997"/>
    </source>
</evidence>
<dbReference type="OMA" id="NRGVQLC"/>
<evidence type="ECO:0000256" key="3">
    <source>
        <dbReference type="ARBA" id="ARBA00022989"/>
    </source>
</evidence>
<dbReference type="GeneID" id="5129762"/>
<dbReference type="HOGENOM" id="CLU_044091_0_0_1"/>
<feature type="transmembrane region" description="Helical" evidence="5">
    <location>
        <begin position="148"/>
        <end position="169"/>
    </location>
</feature>
<evidence type="ECO:0000313" key="6">
    <source>
        <dbReference type="EMBL" id="EDK36919.2"/>
    </source>
</evidence>
<keyword evidence="2 5" id="KW-0812">Transmembrane</keyword>
<keyword evidence="7" id="KW-1185">Reference proteome</keyword>
<evidence type="ECO:0008006" key="8">
    <source>
        <dbReference type="Google" id="ProtNLM"/>
    </source>
</evidence>
<feature type="transmembrane region" description="Helical" evidence="5">
    <location>
        <begin position="102"/>
        <end position="120"/>
    </location>
</feature>
<reference evidence="6 7" key="1">
    <citation type="journal article" date="2009" name="Nature">
        <title>Evolution of pathogenicity and sexual reproduction in eight Candida genomes.</title>
        <authorList>
            <person name="Butler G."/>
            <person name="Rasmussen M.D."/>
            <person name="Lin M.F."/>
            <person name="Santos M.A."/>
            <person name="Sakthikumar S."/>
            <person name="Munro C.A."/>
            <person name="Rheinbay E."/>
            <person name="Grabherr M."/>
            <person name="Forche A."/>
            <person name="Reedy J.L."/>
            <person name="Agrafioti I."/>
            <person name="Arnaud M.B."/>
            <person name="Bates S."/>
            <person name="Brown A.J."/>
            <person name="Brunke S."/>
            <person name="Costanzo M.C."/>
            <person name="Fitzpatrick D.A."/>
            <person name="de Groot P.W."/>
            <person name="Harris D."/>
            <person name="Hoyer L.L."/>
            <person name="Hube B."/>
            <person name="Klis F.M."/>
            <person name="Kodira C."/>
            <person name="Lennard N."/>
            <person name="Logue M.E."/>
            <person name="Martin R."/>
            <person name="Neiman A.M."/>
            <person name="Nikolaou E."/>
            <person name="Quail M.A."/>
            <person name="Quinn J."/>
            <person name="Santos M.C."/>
            <person name="Schmitzberger F.F."/>
            <person name="Sherlock G."/>
            <person name="Shah P."/>
            <person name="Silverstein K.A."/>
            <person name="Skrzypek M.S."/>
            <person name="Soll D."/>
            <person name="Staggs R."/>
            <person name="Stansfield I."/>
            <person name="Stumpf M.P."/>
            <person name="Sudbery P.E."/>
            <person name="Srikantha T."/>
            <person name="Zeng Q."/>
            <person name="Berman J."/>
            <person name="Berriman M."/>
            <person name="Heitman J."/>
            <person name="Gow N.A."/>
            <person name="Lorenz M.C."/>
            <person name="Birren B.W."/>
            <person name="Kellis M."/>
            <person name="Cuomo C.A."/>
        </authorList>
    </citation>
    <scope>NUCLEOTIDE SEQUENCE [LARGE SCALE GENOMIC DNA]</scope>
    <source>
        <strain evidence="7">ATCC 6260 / CBS 566 / DSM 6381 / JCM 1539 / NBRC 10279 / NRRL Y-324</strain>
    </source>
</reference>
<dbReference type="EMBL" id="CH408155">
    <property type="protein sequence ID" value="EDK36919.2"/>
    <property type="molecule type" value="Genomic_DNA"/>
</dbReference>
<accession>A5DCL2</accession>
<comment type="subcellular location">
    <subcellularLocation>
        <location evidence="1">Membrane</location>
        <topology evidence="1">Multi-pass membrane protein</topology>
    </subcellularLocation>
</comment>
<feature type="transmembrane region" description="Helical" evidence="5">
    <location>
        <begin position="6"/>
        <end position="26"/>
    </location>
</feature>
<evidence type="ECO:0000256" key="1">
    <source>
        <dbReference type="ARBA" id="ARBA00004141"/>
    </source>
</evidence>
<dbReference type="InterPro" id="IPR037185">
    <property type="entry name" value="EmrE-like"/>
</dbReference>
<dbReference type="Gene3D" id="1.10.3730.20">
    <property type="match status" value="1"/>
</dbReference>
<dbReference type="GO" id="GO:0016020">
    <property type="term" value="C:membrane"/>
    <property type="evidence" value="ECO:0007669"/>
    <property type="project" value="UniProtKB-SubCell"/>
</dbReference>
<dbReference type="AlphaFoldDB" id="A5DCL2"/>
<dbReference type="PANTHER" id="PTHR12570">
    <property type="match status" value="1"/>
</dbReference>
<sequence>MLPPQTVIGCTVAVISSAVQSFGITLQRKSHLISNQHAHSHQRKRNMWLLGFFLFIVTNVLGSLIQITTLPLIILSPLQSIGLIFNSVFGCMFLGERFTYKLVTGTVVIALGAFLIAYHGNVPPLPPQDSSPAHRFKEVVQKLTASSFGSWFITTFVVMGLLLMINSILTTRQKILSSRKKRTKSTFPLICRYSFIKGINYGLISGSLTAHTFLFAKSILDVVVASLWNHPSGAGRSLFAGGATPYLLLVFMLAIIGCQLAAFNLGLAQISTTILYPLCFLVYNLINLINDLLFNQLLHDRMTVSQLLWVLVGLSGVLVGVVLISCNGDSKDDFTDRSMDELLYHSKFPYTNVIAGEVANSQSLQLRKLEPNITFEAQQLWSAVELYT</sequence>
<feature type="transmembrane region" description="Helical" evidence="5">
    <location>
        <begin position="246"/>
        <end position="268"/>
    </location>
</feature>
<evidence type="ECO:0000256" key="2">
    <source>
        <dbReference type="ARBA" id="ARBA00022692"/>
    </source>
</evidence>
<dbReference type="GO" id="GO:0015095">
    <property type="term" value="F:magnesium ion transmembrane transporter activity"/>
    <property type="evidence" value="ECO:0007669"/>
    <property type="project" value="InterPro"/>
</dbReference>
<gene>
    <name evidence="6" type="ORF">PGUG_01017</name>
</gene>
<dbReference type="OrthoDB" id="2504919at2759"/>
<keyword evidence="4 5" id="KW-0472">Membrane</keyword>
<evidence type="ECO:0000256" key="4">
    <source>
        <dbReference type="ARBA" id="ARBA00023136"/>
    </source>
</evidence>
<dbReference type="InterPro" id="IPR008521">
    <property type="entry name" value="Mg_trans_NIPA"/>
</dbReference>
<name>A5DCL2_PICGU</name>
<feature type="transmembrane region" description="Helical" evidence="5">
    <location>
        <begin position="274"/>
        <end position="294"/>
    </location>
</feature>
<feature type="transmembrane region" description="Helical" evidence="5">
    <location>
        <begin position="73"/>
        <end position="95"/>
    </location>
</feature>
<feature type="transmembrane region" description="Helical" evidence="5">
    <location>
        <begin position="47"/>
        <end position="67"/>
    </location>
</feature>
<dbReference type="RefSeq" id="XP_001487640.2">
    <property type="nucleotide sequence ID" value="XM_001487590.1"/>
</dbReference>
<dbReference type="eggNOG" id="KOG2922">
    <property type="taxonomic scope" value="Eukaryota"/>
</dbReference>
<dbReference type="VEuPathDB" id="FungiDB:PGUG_01017"/>
<keyword evidence="3 5" id="KW-1133">Transmembrane helix</keyword>
<dbReference type="Pfam" id="PF05653">
    <property type="entry name" value="Mg_trans_NIPA"/>
    <property type="match status" value="1"/>
</dbReference>
<dbReference type="InParanoid" id="A5DCL2"/>
<dbReference type="Proteomes" id="UP000001997">
    <property type="component" value="Unassembled WGS sequence"/>
</dbReference>
<protein>
    <recommendedName>
        <fullName evidence="8">EamA domain-containing protein</fullName>
    </recommendedName>
</protein>
<dbReference type="PANTHER" id="PTHR12570:SF86">
    <property type="entry name" value="ADR321CP"/>
    <property type="match status" value="1"/>
</dbReference>
<organism evidence="6 7">
    <name type="scientific">Meyerozyma guilliermondii (strain ATCC 6260 / CBS 566 / DSM 6381 / JCM 1539 / NBRC 10279 / NRRL Y-324)</name>
    <name type="common">Yeast</name>
    <name type="synonym">Candida guilliermondii</name>
    <dbReference type="NCBI Taxonomy" id="294746"/>
    <lineage>
        <taxon>Eukaryota</taxon>
        <taxon>Fungi</taxon>
        <taxon>Dikarya</taxon>
        <taxon>Ascomycota</taxon>
        <taxon>Saccharomycotina</taxon>
        <taxon>Pichiomycetes</taxon>
        <taxon>Debaryomycetaceae</taxon>
        <taxon>Meyerozyma</taxon>
    </lineage>
</organism>
<feature type="transmembrane region" description="Helical" evidence="5">
    <location>
        <begin position="306"/>
        <end position="325"/>
    </location>
</feature>